<accession>A0A0H2LW73</accession>
<gene>
    <name evidence="5" type="primary">nagI2</name>
    <name evidence="5" type="ORF">VPARA_60540</name>
</gene>
<evidence type="ECO:0000313" key="5">
    <source>
        <dbReference type="EMBL" id="KLN52787.1"/>
    </source>
</evidence>
<dbReference type="EC" id="1.13.11.4" evidence="3"/>
<reference evidence="5 6" key="1">
    <citation type="submission" date="2015-03" db="EMBL/GenBank/DDBJ databases">
        <title>Genome sequence of Variovorax paradoxus TBEA6.</title>
        <authorList>
            <person name="Poehlein A."/>
            <person name="Schuldes J."/>
            <person name="Wuebbeler J.H."/>
            <person name="Hiessl S."/>
            <person name="Steinbuechel A."/>
            <person name="Daniel R."/>
        </authorList>
    </citation>
    <scope>NUCLEOTIDE SEQUENCE [LARGE SCALE GENOMIC DNA]</scope>
    <source>
        <strain evidence="5 6">TBEA6</strain>
    </source>
</reference>
<dbReference type="EMBL" id="JZWI01000044">
    <property type="protein sequence ID" value="KLN52787.1"/>
    <property type="molecule type" value="Genomic_DNA"/>
</dbReference>
<dbReference type="CDD" id="cd06992">
    <property type="entry name" value="cupin_GDO-like_C"/>
    <property type="match status" value="1"/>
</dbReference>
<keyword evidence="1 5" id="KW-0223">Dioxygenase</keyword>
<dbReference type="GO" id="GO:0047922">
    <property type="term" value="F:gentisate 1,2-dioxygenase activity"/>
    <property type="evidence" value="ECO:0007669"/>
    <property type="project" value="UniProtKB-UniRule"/>
</dbReference>
<dbReference type="RefSeq" id="WP_047787208.1">
    <property type="nucleotide sequence ID" value="NZ_JZWI01000044.1"/>
</dbReference>
<dbReference type="NCBIfam" id="TIGR02272">
    <property type="entry name" value="gentisate_1_2"/>
    <property type="match status" value="1"/>
</dbReference>
<evidence type="ECO:0000313" key="6">
    <source>
        <dbReference type="Proteomes" id="UP000035170"/>
    </source>
</evidence>
<dbReference type="Proteomes" id="UP000035170">
    <property type="component" value="Unassembled WGS sequence"/>
</dbReference>
<proteinExistence type="predicted"/>
<dbReference type="Pfam" id="PF07883">
    <property type="entry name" value="Cupin_2"/>
    <property type="match status" value="1"/>
</dbReference>
<dbReference type="InterPro" id="IPR014710">
    <property type="entry name" value="RmlC-like_jellyroll"/>
</dbReference>
<keyword evidence="2 5" id="KW-0560">Oxidoreductase</keyword>
<dbReference type="Gene3D" id="2.60.120.10">
    <property type="entry name" value="Jelly Rolls"/>
    <property type="match status" value="1"/>
</dbReference>
<evidence type="ECO:0000256" key="2">
    <source>
        <dbReference type="ARBA" id="ARBA00023002"/>
    </source>
</evidence>
<dbReference type="CDD" id="cd02216">
    <property type="entry name" value="cupin_GDO-like_N"/>
    <property type="match status" value="1"/>
</dbReference>
<evidence type="ECO:0000259" key="4">
    <source>
        <dbReference type="Pfam" id="PF07883"/>
    </source>
</evidence>
<protein>
    <recommendedName>
        <fullName evidence="3">Gentisate 1,2-dioxygenase</fullName>
        <ecNumber evidence="3">1.13.11.4</ecNumber>
    </recommendedName>
</protein>
<sequence length="348" mass="38492">MNDSGISHGDNAARERYYDEIRPLNLAPLWRVLKGLVPAQPVPAAQPCKWAWDEVYPQLLRAGGLISAEEAERRVLVLENPGLPGESKISDTLYGGLQLILPGETAPAHRHTQSALRFVLHGSGAYTAVDGEKTPMQRGDFIITPHWTWHDHGHEGSEPVVWLDGLDVPLVTFLRAGFREEYTQKAQTTFQAAGESTARFGSGLLPLDYVPHGLTSPLFSYPYARSREAIEVLARSAQPDPHLGVCLRYVNPVTGGWTMPTIGTVLRYYPRGFTSRPYRSTDSTVLVGLEGEAEIRVAEVSMRIGPNDIAVVPGWSEWTVAAQQDTVVFSYSDRPVHEKLGLLREFRG</sequence>
<dbReference type="PANTHER" id="PTHR41517">
    <property type="entry name" value="1,2-DIOXYGENASE PROTEIN-RELATED"/>
    <property type="match status" value="1"/>
</dbReference>
<keyword evidence="6" id="KW-1185">Reference proteome</keyword>
<organism evidence="5 6">
    <name type="scientific">Variovorax paradoxus</name>
    <dbReference type="NCBI Taxonomy" id="34073"/>
    <lineage>
        <taxon>Bacteria</taxon>
        <taxon>Pseudomonadati</taxon>
        <taxon>Pseudomonadota</taxon>
        <taxon>Betaproteobacteria</taxon>
        <taxon>Burkholderiales</taxon>
        <taxon>Comamonadaceae</taxon>
        <taxon>Variovorax</taxon>
    </lineage>
</organism>
<dbReference type="InterPro" id="IPR013096">
    <property type="entry name" value="Cupin_2"/>
</dbReference>
<evidence type="ECO:0000256" key="1">
    <source>
        <dbReference type="ARBA" id="ARBA00022964"/>
    </source>
</evidence>
<comment type="caution">
    <text evidence="5">The sequence shown here is derived from an EMBL/GenBank/DDBJ whole genome shotgun (WGS) entry which is preliminary data.</text>
</comment>
<name>A0A0H2LW73_VARPD</name>
<dbReference type="AlphaFoldDB" id="A0A0H2LW73"/>
<dbReference type="InterPro" id="IPR011051">
    <property type="entry name" value="RmlC_Cupin_sf"/>
</dbReference>
<dbReference type="PATRIC" id="fig|34073.19.peg.6218"/>
<dbReference type="SUPFAM" id="SSF51182">
    <property type="entry name" value="RmlC-like cupins"/>
    <property type="match status" value="1"/>
</dbReference>
<evidence type="ECO:0000256" key="3">
    <source>
        <dbReference type="NCBIfam" id="TIGR02272"/>
    </source>
</evidence>
<dbReference type="InterPro" id="IPR047183">
    <property type="entry name" value="GDO-like"/>
</dbReference>
<dbReference type="InterPro" id="IPR011960">
    <property type="entry name" value="Gentisate_dOase"/>
</dbReference>
<feature type="domain" description="Cupin type-2" evidence="4">
    <location>
        <begin position="97"/>
        <end position="164"/>
    </location>
</feature>
<dbReference type="PANTHER" id="PTHR41517:SF1">
    <property type="entry name" value="CUPIN"/>
    <property type="match status" value="1"/>
</dbReference>